<comment type="similarity">
    <text evidence="1">Belongs to the serine-aspartate repeat-containing protein (SDr) family.</text>
</comment>
<feature type="domain" description="SpaA-like prealbumin fold" evidence="5">
    <location>
        <begin position="374"/>
        <end position="453"/>
    </location>
</feature>
<proteinExistence type="inferred from homology"/>
<dbReference type="PANTHER" id="PTHR36108">
    <property type="entry name" value="COLOSSIN-B-RELATED"/>
    <property type="match status" value="1"/>
</dbReference>
<dbReference type="Pfam" id="PF20597">
    <property type="entry name" value="pAdhesive_15"/>
    <property type="match status" value="1"/>
</dbReference>
<evidence type="ECO:0000256" key="3">
    <source>
        <dbReference type="ARBA" id="ARBA00022729"/>
    </source>
</evidence>
<evidence type="ECO:0000313" key="7">
    <source>
        <dbReference type="EMBL" id="WMX45049.1"/>
    </source>
</evidence>
<evidence type="ECO:0000256" key="2">
    <source>
        <dbReference type="ARBA" id="ARBA00022525"/>
    </source>
</evidence>
<dbReference type="InterPro" id="IPR013783">
    <property type="entry name" value="Ig-like_fold"/>
</dbReference>
<feature type="domain" description="SpaA-like prealbumin fold" evidence="5">
    <location>
        <begin position="600"/>
        <end position="698"/>
    </location>
</feature>
<sequence length="743" mass="77118">MSNRTLRRHRRLRPHRRRAGSAGLACVTALAALPVLVLGPGASTAAAATLPGGLGPCVPGSCPDPFPPINNGTITHRDNAINIFVGNDFLVRGAAAEAEGRVVVLDDFDMNKGTGVSQAYNIGEVGVGSRVPPPVDGDWLTTGGNVTIATGQRLLAEDGVVVHAGTVTGEVLATLEQDDDATAPYTALRDQLTAASQCYARVDGEPRTPTGTAVNQGGQTLFTGDGSSPLQVFNVDFDMVSGSNGQQGIVFANIPDNATILVNVFGADRTINTYSGGIADNTDPLNGYRERLLWNFPDATEVSLIGTGQFQGSTLIGNQASTTTVTLPGMNGRFFTTGSLTHTSAATGGGGQEFHAYPFNGDLPDCGGTTPVTGEVRVLKTDAETGSVLSGATFRLWRESNGTDGLQTGGANPDTVVGDPCVTGADGVCERTVGAGTYYWQETQAPDGYDLPSPAVFGPLVLNEGNAAAGVGVTAENSRTPVEPVTGEVRVLKTDAETGSVLSGATFRLWRESNGTDGLQTGGANPDTVVGDPCVTGADGVCERTVGTGTYYWQETQAPDGYDLPSPAVFGPLVLNEANAAAGVGVTAKNSRSPIPPGTGSLHVFKTDADSRVPLRGATFELWEETNGRPGLQTGGSDPDTRTGATCTTGFAGMCSFRDLDHGTYYLRETAVPDGYVLPDNPVAGPFVVSAEQEVAFARVNNKRGEKPDPCEDHGYGDEGYGSENQGQGYGECRATKRHTDRA</sequence>
<dbReference type="InterPro" id="IPR041033">
    <property type="entry name" value="SpaA_PFL_dom_1"/>
</dbReference>
<feature type="compositionally biased region" description="Basic and acidic residues" evidence="4">
    <location>
        <begin position="703"/>
        <end position="717"/>
    </location>
</feature>
<protein>
    <submittedName>
        <fullName evidence="7">Choice-of-anchor A family protein</fullName>
    </submittedName>
</protein>
<feature type="region of interest" description="Disordered" evidence="4">
    <location>
        <begin position="703"/>
        <end position="743"/>
    </location>
</feature>
<dbReference type="EMBL" id="CP133762">
    <property type="protein sequence ID" value="WMX45049.1"/>
    <property type="molecule type" value="Genomic_DNA"/>
</dbReference>
<dbReference type="RefSeq" id="WP_309548313.1">
    <property type="nucleotide sequence ID" value="NZ_CP133762.1"/>
</dbReference>
<keyword evidence="3" id="KW-0732">Signal</keyword>
<accession>A0ABY9RTL1</accession>
<dbReference type="Pfam" id="PF17802">
    <property type="entry name" value="SpaA"/>
    <property type="match status" value="3"/>
</dbReference>
<evidence type="ECO:0000259" key="5">
    <source>
        <dbReference type="Pfam" id="PF17802"/>
    </source>
</evidence>
<reference evidence="7 8" key="1">
    <citation type="submission" date="2023-09" db="EMBL/GenBank/DDBJ databases">
        <title>Complete genome of Streptomyces roseicoloratus T14.</title>
        <authorList>
            <person name="Bashizi T."/>
            <person name="Kim M.-J."/>
            <person name="Lee G."/>
            <person name="Tagele S.B."/>
            <person name="Shin J.-H."/>
        </authorList>
    </citation>
    <scope>NUCLEOTIDE SEQUENCE [LARGE SCALE GENOMIC DNA]</scope>
    <source>
        <strain evidence="7 8">T14</strain>
    </source>
</reference>
<dbReference type="NCBIfam" id="TIGR04215">
    <property type="entry name" value="choice_anch_A"/>
    <property type="match status" value="1"/>
</dbReference>
<keyword evidence="2" id="KW-0964">Secreted</keyword>
<evidence type="ECO:0000256" key="4">
    <source>
        <dbReference type="SAM" id="MobiDB-lite"/>
    </source>
</evidence>
<dbReference type="Proteomes" id="UP001250858">
    <property type="component" value="Chromosome"/>
</dbReference>
<gene>
    <name evidence="7" type="ORF">RGF97_09565</name>
</gene>
<feature type="domain" description="Choice-of-anchor A" evidence="6">
    <location>
        <begin position="82"/>
        <end position="324"/>
    </location>
</feature>
<name>A0ABY9RTL1_9ACTN</name>
<organism evidence="7 8">
    <name type="scientific">Streptomyces roseicoloratus</name>
    <dbReference type="NCBI Taxonomy" id="2508722"/>
    <lineage>
        <taxon>Bacteria</taxon>
        <taxon>Bacillati</taxon>
        <taxon>Actinomycetota</taxon>
        <taxon>Actinomycetes</taxon>
        <taxon>Kitasatosporales</taxon>
        <taxon>Streptomycetaceae</taxon>
        <taxon>Streptomyces</taxon>
    </lineage>
</organism>
<evidence type="ECO:0000259" key="6">
    <source>
        <dbReference type="Pfam" id="PF20597"/>
    </source>
</evidence>
<dbReference type="PANTHER" id="PTHR36108:SF13">
    <property type="entry name" value="COLOSSIN-B-RELATED"/>
    <property type="match status" value="1"/>
</dbReference>
<evidence type="ECO:0000256" key="1">
    <source>
        <dbReference type="ARBA" id="ARBA00007257"/>
    </source>
</evidence>
<feature type="domain" description="SpaA-like prealbumin fold" evidence="5">
    <location>
        <begin position="487"/>
        <end position="566"/>
    </location>
</feature>
<keyword evidence="8" id="KW-1185">Reference proteome</keyword>
<evidence type="ECO:0000313" key="8">
    <source>
        <dbReference type="Proteomes" id="UP001250858"/>
    </source>
</evidence>
<dbReference type="InterPro" id="IPR026588">
    <property type="entry name" value="Choice_anch_A"/>
</dbReference>
<dbReference type="Gene3D" id="2.60.40.10">
    <property type="entry name" value="Immunoglobulins"/>
    <property type="match status" value="3"/>
</dbReference>